<dbReference type="Proteomes" id="UP000029500">
    <property type="component" value="Chromosome"/>
</dbReference>
<evidence type="ECO:0000256" key="1">
    <source>
        <dbReference type="ARBA" id="ARBA00023015"/>
    </source>
</evidence>
<dbReference type="PANTHER" id="PTHR35790">
    <property type="entry name" value="HTH-TYPE TRANSCRIPTIONAL REGULATOR PCHR"/>
    <property type="match status" value="1"/>
</dbReference>
<dbReference type="HOGENOM" id="CLU_083287_11_2_9"/>
<dbReference type="Gene3D" id="1.10.10.10">
    <property type="entry name" value="Winged helix-like DNA-binding domain superfamily/Winged helix DNA-binding domain"/>
    <property type="match status" value="1"/>
</dbReference>
<dbReference type="PROSITE" id="PS50995">
    <property type="entry name" value="HTH_MARR_2"/>
    <property type="match status" value="1"/>
</dbReference>
<evidence type="ECO:0000256" key="2">
    <source>
        <dbReference type="ARBA" id="ARBA00023125"/>
    </source>
</evidence>
<name>A0A089MAD4_9BACL</name>
<dbReference type="InterPro" id="IPR036388">
    <property type="entry name" value="WH-like_DNA-bd_sf"/>
</dbReference>
<dbReference type="SUPFAM" id="SSF46785">
    <property type="entry name" value="Winged helix' DNA-binding domain"/>
    <property type="match status" value="1"/>
</dbReference>
<keyword evidence="6" id="KW-1185">Reference proteome</keyword>
<gene>
    <name evidence="5" type="ORF">PGRAT_26490</name>
</gene>
<keyword evidence="1" id="KW-0805">Transcription regulation</keyword>
<dbReference type="InterPro" id="IPR036390">
    <property type="entry name" value="WH_DNA-bd_sf"/>
</dbReference>
<dbReference type="eggNOG" id="COG1846">
    <property type="taxonomic scope" value="Bacteria"/>
</dbReference>
<dbReference type="InterPro" id="IPR023187">
    <property type="entry name" value="Tscrpt_reg_MarR-type_CS"/>
</dbReference>
<dbReference type="PROSITE" id="PS01117">
    <property type="entry name" value="HTH_MARR_1"/>
    <property type="match status" value="1"/>
</dbReference>
<reference evidence="5 6" key="1">
    <citation type="submission" date="2014-08" db="EMBL/GenBank/DDBJ databases">
        <title>Comparative genomics of the Paenibacillus odorifer group.</title>
        <authorList>
            <person name="den Bakker H.C."/>
            <person name="Tsai Y.-C."/>
            <person name="Martin N."/>
            <person name="Korlach J."/>
            <person name="Wiedmann M."/>
        </authorList>
    </citation>
    <scope>NUCLEOTIDE SEQUENCE [LARGE SCALE GENOMIC DNA]</scope>
    <source>
        <strain evidence="5 6">DSM 15220</strain>
    </source>
</reference>
<dbReference type="PANTHER" id="PTHR35790:SF4">
    <property type="entry name" value="HTH-TYPE TRANSCRIPTIONAL REGULATOR PCHR"/>
    <property type="match status" value="1"/>
</dbReference>
<dbReference type="GO" id="GO:0003700">
    <property type="term" value="F:DNA-binding transcription factor activity"/>
    <property type="evidence" value="ECO:0007669"/>
    <property type="project" value="InterPro"/>
</dbReference>
<dbReference type="KEGG" id="pgm:PGRAT_26490"/>
<dbReference type="Pfam" id="PF01047">
    <property type="entry name" value="MarR"/>
    <property type="match status" value="1"/>
</dbReference>
<evidence type="ECO:0000313" key="5">
    <source>
        <dbReference type="EMBL" id="AIQ70776.1"/>
    </source>
</evidence>
<evidence type="ECO:0000313" key="6">
    <source>
        <dbReference type="Proteomes" id="UP000029500"/>
    </source>
</evidence>
<dbReference type="STRING" id="189425.PGRAT_26490"/>
<keyword evidence="3" id="KW-0804">Transcription</keyword>
<accession>A0A089MAD4</accession>
<dbReference type="RefSeq" id="WP_025707746.1">
    <property type="nucleotide sequence ID" value="NZ_CP009287.1"/>
</dbReference>
<dbReference type="GO" id="GO:0003677">
    <property type="term" value="F:DNA binding"/>
    <property type="evidence" value="ECO:0007669"/>
    <property type="project" value="UniProtKB-KW"/>
</dbReference>
<dbReference type="EMBL" id="CP009287">
    <property type="protein sequence ID" value="AIQ70776.1"/>
    <property type="molecule type" value="Genomic_DNA"/>
</dbReference>
<dbReference type="AlphaFoldDB" id="A0A089MAD4"/>
<feature type="domain" description="HTH marR-type" evidence="4">
    <location>
        <begin position="1"/>
        <end position="155"/>
    </location>
</feature>
<dbReference type="SMART" id="SM00347">
    <property type="entry name" value="HTH_MARR"/>
    <property type="match status" value="1"/>
</dbReference>
<organism evidence="5 6">
    <name type="scientific">Paenibacillus graminis</name>
    <dbReference type="NCBI Taxonomy" id="189425"/>
    <lineage>
        <taxon>Bacteria</taxon>
        <taxon>Bacillati</taxon>
        <taxon>Bacillota</taxon>
        <taxon>Bacilli</taxon>
        <taxon>Bacillales</taxon>
        <taxon>Paenibacillaceae</taxon>
        <taxon>Paenibacillus</taxon>
    </lineage>
</organism>
<proteinExistence type="predicted"/>
<evidence type="ECO:0000256" key="3">
    <source>
        <dbReference type="ARBA" id="ARBA00023163"/>
    </source>
</evidence>
<dbReference type="OrthoDB" id="5358347at2"/>
<keyword evidence="2" id="KW-0238">DNA-binding</keyword>
<protein>
    <submittedName>
        <fullName evidence="5">MarR family transcriptional regulator</fullName>
    </submittedName>
</protein>
<sequence>MESADAVKQHVYEQFIRFLHVYESFSDTEIDHFLSIAERERIENFPHNITAVHVIDCIGRHEPINSTAIAGKMELSKASITKIGGKLLADGLVERMQLNDNKKESYFRLTPQGKKIFDLHERIHANEAERLHRFLDKYSAVEMKIIGSFLKDYSAEMELRISGGTAKR</sequence>
<evidence type="ECO:0000259" key="4">
    <source>
        <dbReference type="PROSITE" id="PS50995"/>
    </source>
</evidence>
<dbReference type="InterPro" id="IPR000835">
    <property type="entry name" value="HTH_MarR-typ"/>
</dbReference>
<dbReference type="InterPro" id="IPR052067">
    <property type="entry name" value="Metal_resp_HTH_trans_reg"/>
</dbReference>